<accession>A0A2N5Y4Q8</accession>
<evidence type="ECO:0000256" key="8">
    <source>
        <dbReference type="ARBA" id="ARBA00023306"/>
    </source>
</evidence>
<dbReference type="Gene3D" id="3.40.50.2000">
    <property type="entry name" value="Glycogen Phosphorylase B"/>
    <property type="match status" value="2"/>
</dbReference>
<comment type="pathway">
    <text evidence="10">Cell wall biogenesis; peptidoglycan biosynthesis.</text>
</comment>
<dbReference type="InterPro" id="IPR006009">
    <property type="entry name" value="GlcNAc_MurG"/>
</dbReference>
<evidence type="ECO:0000256" key="5">
    <source>
        <dbReference type="ARBA" id="ARBA00022960"/>
    </source>
</evidence>
<evidence type="ECO:0000256" key="6">
    <source>
        <dbReference type="ARBA" id="ARBA00022984"/>
    </source>
</evidence>
<dbReference type="GO" id="GO:0050511">
    <property type="term" value="F:undecaprenyldiphospho-muramoylpentapeptide beta-N-acetylglucosaminyltransferase activity"/>
    <property type="evidence" value="ECO:0007669"/>
    <property type="project" value="UniProtKB-UniRule"/>
</dbReference>
<name>A0A2N5Y4Q8_9GAMM</name>
<dbReference type="Pfam" id="PF03033">
    <property type="entry name" value="Glyco_transf_28"/>
    <property type="match status" value="1"/>
</dbReference>
<dbReference type="PANTHER" id="PTHR21015">
    <property type="entry name" value="UDP-N-ACETYLGLUCOSAMINE--N-ACETYLMURAMYL-(PENTAPEPTIDE) PYROPHOSPHORYL-UNDECAPRENOL N-ACETYLGLUCOSAMINE TRANSFERASE 1"/>
    <property type="match status" value="1"/>
</dbReference>
<feature type="transmembrane region" description="Helical" evidence="11">
    <location>
        <begin position="67"/>
        <end position="85"/>
    </location>
</feature>
<evidence type="ECO:0000256" key="1">
    <source>
        <dbReference type="ARBA" id="ARBA00022475"/>
    </source>
</evidence>
<dbReference type="GO" id="GO:0005886">
    <property type="term" value="C:plasma membrane"/>
    <property type="evidence" value="ECO:0007669"/>
    <property type="project" value="UniProtKB-SubCell"/>
</dbReference>
<dbReference type="GO" id="GO:0051991">
    <property type="term" value="F:UDP-N-acetyl-D-glucosamine:N-acetylmuramoyl-L-alanyl-D-glutamyl-meso-2,6-diaminopimelyl-D-alanyl-D-alanine-diphosphoundecaprenol 4-beta-N-acetylglucosaminlytransferase activity"/>
    <property type="evidence" value="ECO:0007669"/>
    <property type="project" value="RHEA"/>
</dbReference>
<keyword evidence="15" id="KW-1185">Reference proteome</keyword>
<feature type="binding site" evidence="10">
    <location>
        <position position="163"/>
    </location>
    <ligand>
        <name>UDP-N-acetyl-alpha-D-glucosamine</name>
        <dbReference type="ChEBI" id="CHEBI:57705"/>
    </ligand>
</feature>
<keyword evidence="6 10" id="KW-0573">Peptidoglycan synthesis</keyword>
<organism evidence="14 15">
    <name type="scientific">Kineobactrum sediminis</name>
    <dbReference type="NCBI Taxonomy" id="1905677"/>
    <lineage>
        <taxon>Bacteria</taxon>
        <taxon>Pseudomonadati</taxon>
        <taxon>Pseudomonadota</taxon>
        <taxon>Gammaproteobacteria</taxon>
        <taxon>Cellvibrionales</taxon>
        <taxon>Halieaceae</taxon>
        <taxon>Kineobactrum</taxon>
    </lineage>
</organism>
<evidence type="ECO:0000259" key="12">
    <source>
        <dbReference type="Pfam" id="PF03033"/>
    </source>
</evidence>
<dbReference type="EMBL" id="PKLZ01000003">
    <property type="protein sequence ID" value="PLW83385.1"/>
    <property type="molecule type" value="Genomic_DNA"/>
</dbReference>
<dbReference type="GO" id="GO:0005975">
    <property type="term" value="P:carbohydrate metabolic process"/>
    <property type="evidence" value="ECO:0007669"/>
    <property type="project" value="InterPro"/>
</dbReference>
<dbReference type="SUPFAM" id="SSF53756">
    <property type="entry name" value="UDP-Glycosyltransferase/glycogen phosphorylase"/>
    <property type="match status" value="1"/>
</dbReference>
<protein>
    <recommendedName>
        <fullName evidence="10">UDP-N-acetylglucosamine--N-acetylmuramyl-(pentapeptide) pyrophosphoryl-undecaprenol N-acetylglucosamine transferase</fullName>
        <ecNumber evidence="10">2.4.1.227</ecNumber>
    </recommendedName>
    <alternativeName>
        <fullName evidence="10">Undecaprenyl-PP-MurNAc-pentapeptide-UDPGlcNAc GlcNAc transferase</fullName>
    </alternativeName>
</protein>
<gene>
    <name evidence="10 14" type="primary">murG</name>
    <name evidence="14" type="ORF">CWI75_05745</name>
</gene>
<dbReference type="InterPro" id="IPR004276">
    <property type="entry name" value="GlycoTrans_28_N"/>
</dbReference>
<dbReference type="Proteomes" id="UP000234845">
    <property type="component" value="Unassembled WGS sequence"/>
</dbReference>
<keyword evidence="11" id="KW-1133">Transmembrane helix</keyword>
<keyword evidence="5 10" id="KW-0133">Cell shape</keyword>
<sequence>MPPLILIMAGGTGGHVYPALAVAVELRERGYRVEWVGTSRGLEARVVPAAGIVLHALPVRGVRGKNILHTLLGLWLLLWSSLLALRLVWRLAPACVVGMGGYAAGPAGVAAWLLRKPLLIHEQNAIAGTTNRMLAPLAKAVVCGFPGAFADGRAVQVLGNPVRRELLSTAAEQPWDYSGQRPLRLLVLGGSLGAQPLNTLLPDALRKLRRQAGEGVVEVWHQAGNAHVDDLGKEYGEMLEHGVRVSAFIEDMAAAYGWADLVICRAGALTVAELAIMGRPSLLVPLPHAIDDHQSANARALADHGAALLLRQRELKAADLAATLAGYIANPQRLAAMAAATSAAARPRATEQVADLCEALCANTSGSTR</sequence>
<keyword evidence="2 10" id="KW-0132">Cell division</keyword>
<feature type="binding site" evidence="10">
    <location>
        <position position="191"/>
    </location>
    <ligand>
        <name>UDP-N-acetyl-alpha-D-glucosamine</name>
        <dbReference type="ChEBI" id="CHEBI:57705"/>
    </ligand>
</feature>
<dbReference type="NCBIfam" id="TIGR01133">
    <property type="entry name" value="murG"/>
    <property type="match status" value="1"/>
</dbReference>
<keyword evidence="4 10" id="KW-0808">Transferase</keyword>
<feature type="binding site" evidence="10">
    <location>
        <position position="124"/>
    </location>
    <ligand>
        <name>UDP-N-acetyl-alpha-D-glucosamine</name>
        <dbReference type="ChEBI" id="CHEBI:57705"/>
    </ligand>
</feature>
<evidence type="ECO:0000313" key="14">
    <source>
        <dbReference type="EMBL" id="PLW83385.1"/>
    </source>
</evidence>
<proteinExistence type="inferred from homology"/>
<keyword evidence="9 10" id="KW-0961">Cell wall biogenesis/degradation</keyword>
<dbReference type="GO" id="GO:0008360">
    <property type="term" value="P:regulation of cell shape"/>
    <property type="evidence" value="ECO:0007669"/>
    <property type="project" value="UniProtKB-KW"/>
</dbReference>
<evidence type="ECO:0000259" key="13">
    <source>
        <dbReference type="Pfam" id="PF04101"/>
    </source>
</evidence>
<comment type="similarity">
    <text evidence="10">Belongs to the glycosyltransferase 28 family. MurG subfamily.</text>
</comment>
<dbReference type="PANTHER" id="PTHR21015:SF22">
    <property type="entry name" value="GLYCOSYLTRANSFERASE"/>
    <property type="match status" value="1"/>
</dbReference>
<dbReference type="GO" id="GO:0009252">
    <property type="term" value="P:peptidoglycan biosynthetic process"/>
    <property type="evidence" value="ECO:0007669"/>
    <property type="project" value="UniProtKB-UniRule"/>
</dbReference>
<keyword evidence="3 10" id="KW-0328">Glycosyltransferase</keyword>
<feature type="domain" description="Glycosyltransferase family 28 N-terminal" evidence="12">
    <location>
        <begin position="5"/>
        <end position="141"/>
    </location>
</feature>
<keyword evidence="8 10" id="KW-0131">Cell cycle</keyword>
<dbReference type="UniPathway" id="UPA00219"/>
<evidence type="ECO:0000256" key="4">
    <source>
        <dbReference type="ARBA" id="ARBA00022679"/>
    </source>
</evidence>
<comment type="caution">
    <text evidence="14">The sequence shown here is derived from an EMBL/GenBank/DDBJ whole genome shotgun (WGS) entry which is preliminary data.</text>
</comment>
<feature type="binding site" evidence="10">
    <location>
        <begin position="268"/>
        <end position="273"/>
    </location>
    <ligand>
        <name>UDP-N-acetyl-alpha-D-glucosamine</name>
        <dbReference type="ChEBI" id="CHEBI:57705"/>
    </ligand>
</feature>
<dbReference type="EC" id="2.4.1.227" evidence="10"/>
<dbReference type="Pfam" id="PF04101">
    <property type="entry name" value="Glyco_tran_28_C"/>
    <property type="match status" value="1"/>
</dbReference>
<comment type="function">
    <text evidence="10">Cell wall formation. Catalyzes the transfer of a GlcNAc subunit on undecaprenyl-pyrophosphoryl-MurNAc-pentapeptide (lipid intermediate I) to form undecaprenyl-pyrophosphoryl-MurNAc-(pentapeptide)GlcNAc (lipid intermediate II).</text>
</comment>
<keyword evidence="11" id="KW-0812">Transmembrane</keyword>
<dbReference type="GO" id="GO:0071555">
    <property type="term" value="P:cell wall organization"/>
    <property type="evidence" value="ECO:0007669"/>
    <property type="project" value="UniProtKB-KW"/>
</dbReference>
<evidence type="ECO:0000256" key="11">
    <source>
        <dbReference type="SAM" id="Phobius"/>
    </source>
</evidence>
<evidence type="ECO:0000313" key="15">
    <source>
        <dbReference type="Proteomes" id="UP000234845"/>
    </source>
</evidence>
<feature type="binding site" evidence="10">
    <location>
        <position position="249"/>
    </location>
    <ligand>
        <name>UDP-N-acetyl-alpha-D-glucosamine</name>
        <dbReference type="ChEBI" id="CHEBI:57705"/>
    </ligand>
</feature>
<evidence type="ECO:0000256" key="9">
    <source>
        <dbReference type="ARBA" id="ARBA00023316"/>
    </source>
</evidence>
<dbReference type="AlphaFoldDB" id="A0A2N5Y4Q8"/>
<feature type="binding site" evidence="10">
    <location>
        <position position="294"/>
    </location>
    <ligand>
        <name>UDP-N-acetyl-alpha-D-glucosamine</name>
        <dbReference type="ChEBI" id="CHEBI:57705"/>
    </ligand>
</feature>
<feature type="domain" description="Glycosyl transferase family 28 C-terminal" evidence="13">
    <location>
        <begin position="185"/>
        <end position="352"/>
    </location>
</feature>
<keyword evidence="1 10" id="KW-1003">Cell membrane</keyword>
<dbReference type="HAMAP" id="MF_00033">
    <property type="entry name" value="MurG"/>
    <property type="match status" value="1"/>
</dbReference>
<feature type="binding site" evidence="10">
    <location>
        <begin position="12"/>
        <end position="14"/>
    </location>
    <ligand>
        <name>UDP-N-acetyl-alpha-D-glucosamine</name>
        <dbReference type="ChEBI" id="CHEBI:57705"/>
    </ligand>
</feature>
<keyword evidence="7 10" id="KW-0472">Membrane</keyword>
<evidence type="ECO:0000256" key="7">
    <source>
        <dbReference type="ARBA" id="ARBA00023136"/>
    </source>
</evidence>
<dbReference type="InterPro" id="IPR007235">
    <property type="entry name" value="Glyco_trans_28_C"/>
</dbReference>
<dbReference type="CDD" id="cd03785">
    <property type="entry name" value="GT28_MurG"/>
    <property type="match status" value="1"/>
</dbReference>
<comment type="subcellular location">
    <subcellularLocation>
        <location evidence="10">Cell membrane</location>
        <topology evidence="10">Peripheral membrane protein</topology>
        <orientation evidence="10">Cytoplasmic side</orientation>
    </subcellularLocation>
</comment>
<dbReference type="OrthoDB" id="9808936at2"/>
<evidence type="ECO:0000256" key="3">
    <source>
        <dbReference type="ARBA" id="ARBA00022676"/>
    </source>
</evidence>
<dbReference type="GO" id="GO:0051301">
    <property type="term" value="P:cell division"/>
    <property type="evidence" value="ECO:0007669"/>
    <property type="project" value="UniProtKB-KW"/>
</dbReference>
<comment type="catalytic activity">
    <reaction evidence="10">
        <text>di-trans,octa-cis-undecaprenyl diphospho-N-acetyl-alpha-D-muramoyl-L-alanyl-D-glutamyl-meso-2,6-diaminopimeloyl-D-alanyl-D-alanine + UDP-N-acetyl-alpha-D-glucosamine = di-trans,octa-cis-undecaprenyl diphospho-[N-acetyl-alpha-D-glucosaminyl-(1-&gt;4)]-N-acetyl-alpha-D-muramoyl-L-alanyl-D-glutamyl-meso-2,6-diaminopimeloyl-D-alanyl-D-alanine + UDP + H(+)</text>
        <dbReference type="Rhea" id="RHEA:31227"/>
        <dbReference type="ChEBI" id="CHEBI:15378"/>
        <dbReference type="ChEBI" id="CHEBI:57705"/>
        <dbReference type="ChEBI" id="CHEBI:58223"/>
        <dbReference type="ChEBI" id="CHEBI:61387"/>
        <dbReference type="ChEBI" id="CHEBI:61388"/>
        <dbReference type="EC" id="2.4.1.227"/>
    </reaction>
</comment>
<evidence type="ECO:0000256" key="2">
    <source>
        <dbReference type="ARBA" id="ARBA00022618"/>
    </source>
</evidence>
<evidence type="ECO:0000256" key="10">
    <source>
        <dbReference type="HAMAP-Rule" id="MF_00033"/>
    </source>
</evidence>
<reference evidence="15" key="1">
    <citation type="submission" date="2017-11" db="EMBL/GenBank/DDBJ databases">
        <title>The draft genome sequence of Chromatocurvus sp. F02.</title>
        <authorList>
            <person name="Du Z.-J."/>
            <person name="Chang Y.-Q."/>
        </authorList>
    </citation>
    <scope>NUCLEOTIDE SEQUENCE [LARGE SCALE GENOMIC DNA]</scope>
    <source>
        <strain evidence="15">F02</strain>
    </source>
</reference>